<evidence type="ECO:0000256" key="2">
    <source>
        <dbReference type="ARBA" id="ARBA00022448"/>
    </source>
</evidence>
<dbReference type="Pfam" id="PF13715">
    <property type="entry name" value="CarbopepD_reg_2"/>
    <property type="match status" value="1"/>
</dbReference>
<dbReference type="SUPFAM" id="SSF56935">
    <property type="entry name" value="Porins"/>
    <property type="match status" value="1"/>
</dbReference>
<protein>
    <submittedName>
        <fullName evidence="9">TonB-dependent receptor plug domain protein</fullName>
    </submittedName>
</protein>
<dbReference type="NCBIfam" id="TIGR04056">
    <property type="entry name" value="OMP_RagA_SusC"/>
    <property type="match status" value="1"/>
</dbReference>
<evidence type="ECO:0000313" key="9">
    <source>
        <dbReference type="EMBL" id="KXT51709.1"/>
    </source>
</evidence>
<proteinExistence type="inferred from homology"/>
<feature type="domain" description="TonB-dependent receptor plug" evidence="8">
    <location>
        <begin position="142"/>
        <end position="250"/>
    </location>
</feature>
<dbReference type="FunFam" id="2.60.40.1120:FF:000003">
    <property type="entry name" value="Outer membrane protein Omp121"/>
    <property type="match status" value="1"/>
</dbReference>
<dbReference type="FunFam" id="2.170.130.10:FF:000008">
    <property type="entry name" value="SusC/RagA family TonB-linked outer membrane protein"/>
    <property type="match status" value="1"/>
</dbReference>
<evidence type="ECO:0000259" key="8">
    <source>
        <dbReference type="Pfam" id="PF07715"/>
    </source>
</evidence>
<dbReference type="PROSITE" id="PS52016">
    <property type="entry name" value="TONB_DEPENDENT_REC_3"/>
    <property type="match status" value="1"/>
</dbReference>
<organism evidence="9">
    <name type="scientific">Bacteroides intestinalis</name>
    <dbReference type="NCBI Taxonomy" id="329854"/>
    <lineage>
        <taxon>Bacteria</taxon>
        <taxon>Pseudomonadati</taxon>
        <taxon>Bacteroidota</taxon>
        <taxon>Bacteroidia</taxon>
        <taxon>Bacteroidales</taxon>
        <taxon>Bacteroidaceae</taxon>
        <taxon>Bacteroides</taxon>
    </lineage>
</organism>
<dbReference type="SUPFAM" id="SSF49464">
    <property type="entry name" value="Carboxypeptidase regulatory domain-like"/>
    <property type="match status" value="1"/>
</dbReference>
<dbReference type="InterPro" id="IPR037066">
    <property type="entry name" value="Plug_dom_sf"/>
</dbReference>
<dbReference type="Gene3D" id="2.60.40.1120">
    <property type="entry name" value="Carboxypeptidase-like, regulatory domain"/>
    <property type="match status" value="1"/>
</dbReference>
<keyword evidence="2 7" id="KW-0813">Transport</keyword>
<comment type="subcellular location">
    <subcellularLocation>
        <location evidence="1 7">Cell outer membrane</location>
        <topology evidence="1 7">Multi-pass membrane protein</topology>
    </subcellularLocation>
</comment>
<keyword evidence="3 7" id="KW-1134">Transmembrane beta strand</keyword>
<evidence type="ECO:0000256" key="5">
    <source>
        <dbReference type="ARBA" id="ARBA00023136"/>
    </source>
</evidence>
<dbReference type="AlphaFoldDB" id="A0A139LJU7"/>
<dbReference type="Proteomes" id="UP000070319">
    <property type="component" value="Unassembled WGS sequence"/>
</dbReference>
<name>A0A139LJU7_9BACE</name>
<keyword evidence="4 7" id="KW-0812">Transmembrane</keyword>
<accession>A0A139LJU7</accession>
<evidence type="ECO:0000313" key="10">
    <source>
        <dbReference type="Proteomes" id="UP000070319"/>
    </source>
</evidence>
<evidence type="ECO:0000256" key="3">
    <source>
        <dbReference type="ARBA" id="ARBA00022452"/>
    </source>
</evidence>
<evidence type="ECO:0000256" key="7">
    <source>
        <dbReference type="PROSITE-ProRule" id="PRU01360"/>
    </source>
</evidence>
<dbReference type="PATRIC" id="fig|329854.7.peg.1789"/>
<dbReference type="InterPro" id="IPR023996">
    <property type="entry name" value="TonB-dep_OMP_SusC/RagA"/>
</dbReference>
<comment type="similarity">
    <text evidence="7">Belongs to the TonB-dependent receptor family.</text>
</comment>
<dbReference type="InterPro" id="IPR036942">
    <property type="entry name" value="Beta-barrel_TonB_sf"/>
</dbReference>
<dbReference type="InterPro" id="IPR039426">
    <property type="entry name" value="TonB-dep_rcpt-like"/>
</dbReference>
<dbReference type="Pfam" id="PF07715">
    <property type="entry name" value="Plug"/>
    <property type="match status" value="1"/>
</dbReference>
<dbReference type="InterPro" id="IPR008969">
    <property type="entry name" value="CarboxyPept-like_regulatory"/>
</dbReference>
<dbReference type="NCBIfam" id="TIGR04057">
    <property type="entry name" value="SusC_RagA_signa"/>
    <property type="match status" value="1"/>
</dbReference>
<comment type="caution">
    <text evidence="9">The sequence shown here is derived from an EMBL/GenBank/DDBJ whole genome shotgun (WGS) entry which is preliminary data.</text>
</comment>
<dbReference type="Gene3D" id="2.40.170.20">
    <property type="entry name" value="TonB-dependent receptor, beta-barrel domain"/>
    <property type="match status" value="1"/>
</dbReference>
<dbReference type="GO" id="GO:0009279">
    <property type="term" value="C:cell outer membrane"/>
    <property type="evidence" value="ECO:0007669"/>
    <property type="project" value="UniProtKB-SubCell"/>
</dbReference>
<evidence type="ECO:0000256" key="6">
    <source>
        <dbReference type="ARBA" id="ARBA00023237"/>
    </source>
</evidence>
<evidence type="ECO:0000256" key="4">
    <source>
        <dbReference type="ARBA" id="ARBA00022692"/>
    </source>
</evidence>
<dbReference type="Gene3D" id="2.170.130.10">
    <property type="entry name" value="TonB-dependent receptor, plug domain"/>
    <property type="match status" value="1"/>
</dbReference>
<evidence type="ECO:0000256" key="1">
    <source>
        <dbReference type="ARBA" id="ARBA00004571"/>
    </source>
</evidence>
<dbReference type="InterPro" id="IPR012910">
    <property type="entry name" value="Plug_dom"/>
</dbReference>
<sequence length="1037" mass="116361">MPFKNRTNLKYINMKNIFMLTNKSERKIGGKRFSVILLLLCLSLFTVYGQGKKNIKGLVTDEKNEPLIGVSVVEVGTSNGTITDVDGKFEINVSSNSTLKFSYIGYNVLEKKIGTQTVMNVVLTEAASELDEVVVVGYGTVKKRDLTGSVTSVDSEKLLQSPALSAVEAIQGKVPGVLIQNTSWTPGATPSILIRGTRSIKAGNDPLYVVDGIPISTAPNLFAPGDIESIEVLKDASATAIYGSRGANGVIIISTKKGKKGKVQVDYNGYYGIQTIQNKLELMDGAEYAEYVREAYRAAGQYDSALPNMELDKTLPSFTGDDYTWQSIAMAYDENGNYDSSKVRSGALWWNEVERTGIVTDHQLGIRGGGDKMQFAFNTTYFKNEGIYKNQDYSRYTVKLSVDAEVTNWLKIGGQSHFSHSLQNRGSNFQDCWRVNPLGRLYDDDGVPTLMTSGGDSQWWNPLQYLEPNAVVNPLKINRFLGSYYGEIKLPLDGLKYRANIGIDFHSRQDYSFLSSNARQGNPNQAKNATQQTYAYTFENLLFYDKQFGKHSIGVTLLQSIQRNRTESLSATVQDLPSDDLLFNDIASALDITGYDSNNQVWSLASFMGRLNYNYKSRYYATFSMRYDGSSRLADGHKWVSFPAFSLAWRVNEENFLKNFDKLDNLKLRFGYGVTANTSINPYQTKGLLSKKYYNYGENMVIGYTSSSLPDKTLTWETTGQWNVGVDFSFFRGRLSGTVDAYLQNTHDLLLDRQLPAVSGYTSVLTNVGKTRNKGIEVSLSTVNIQNKDFTWSTDFMYSTNKEEIVELYNGKVDDIGNSWFIGEALGVYYDYKKIGIWQDSPEDLAEIEKYNKNGHKFAPGMIKLLDIDGDHKITADNDRMILGQKRPKHIFNLSNTFVYKGFDLNIVLYGTLGGMLKNAVRVNHQSYRNNSVKFDYWTPNNPTNAYPRPNRLYDNIEYESSLYYEKSDFLRVKTITLGYTLPKNLVNKATLSNCRLYVTAQNPLVFTNYTGVDPEGAATYASPSVSSWIFGVNVSF</sequence>
<dbReference type="EMBL" id="LTDF01000072">
    <property type="protein sequence ID" value="KXT51709.1"/>
    <property type="molecule type" value="Genomic_DNA"/>
</dbReference>
<keyword evidence="6 7" id="KW-0998">Cell outer membrane</keyword>
<reference evidence="9 10" key="1">
    <citation type="submission" date="2016-02" db="EMBL/GenBank/DDBJ databases">
        <authorList>
            <person name="Wen L."/>
            <person name="He K."/>
            <person name="Yang H."/>
        </authorList>
    </citation>
    <scope>NUCLEOTIDE SEQUENCE [LARGE SCALE GENOMIC DNA]</scope>
    <source>
        <strain evidence="9 10">KLE1704</strain>
    </source>
</reference>
<dbReference type="InterPro" id="IPR023997">
    <property type="entry name" value="TonB-dep_OMP_SusC/RagA_CS"/>
</dbReference>
<keyword evidence="5 7" id="KW-0472">Membrane</keyword>
<gene>
    <name evidence="9" type="ORF">HMPREF2531_01759</name>
</gene>
<keyword evidence="9" id="KW-0675">Receptor</keyword>